<protein>
    <submittedName>
        <fullName evidence="3">Uncharacterized protein</fullName>
    </submittedName>
</protein>
<keyword evidence="2" id="KW-0472">Membrane</keyword>
<keyword evidence="4" id="KW-1185">Reference proteome</keyword>
<evidence type="ECO:0000313" key="4">
    <source>
        <dbReference type="Proteomes" id="UP001499882"/>
    </source>
</evidence>
<feature type="transmembrane region" description="Helical" evidence="2">
    <location>
        <begin position="39"/>
        <end position="61"/>
    </location>
</feature>
<dbReference type="RefSeq" id="WP_345529483.1">
    <property type="nucleotide sequence ID" value="NZ_BAABKN010000032.1"/>
</dbReference>
<proteinExistence type="predicted"/>
<reference evidence="4" key="1">
    <citation type="journal article" date="2019" name="Int. J. Syst. Evol. Microbiol.">
        <title>The Global Catalogue of Microorganisms (GCM) 10K type strain sequencing project: providing services to taxonomists for standard genome sequencing and annotation.</title>
        <authorList>
            <consortium name="The Broad Institute Genomics Platform"/>
            <consortium name="The Broad Institute Genome Sequencing Center for Infectious Disease"/>
            <person name="Wu L."/>
            <person name="Ma J."/>
        </authorList>
    </citation>
    <scope>NUCLEOTIDE SEQUENCE [LARGE SCALE GENOMIC DNA]</scope>
    <source>
        <strain evidence="4">JCM 18532</strain>
    </source>
</reference>
<gene>
    <name evidence="3" type="ORF">GCM10023350_46570</name>
</gene>
<keyword evidence="2" id="KW-0812">Transmembrane</keyword>
<organism evidence="3 4">
    <name type="scientific">Nocardioides endophyticus</name>
    <dbReference type="NCBI Taxonomy" id="1353775"/>
    <lineage>
        <taxon>Bacteria</taxon>
        <taxon>Bacillati</taxon>
        <taxon>Actinomycetota</taxon>
        <taxon>Actinomycetes</taxon>
        <taxon>Propionibacteriales</taxon>
        <taxon>Nocardioidaceae</taxon>
        <taxon>Nocardioides</taxon>
    </lineage>
</organism>
<name>A0ABP8ZFS7_9ACTN</name>
<feature type="region of interest" description="Disordered" evidence="1">
    <location>
        <begin position="64"/>
        <end position="99"/>
    </location>
</feature>
<dbReference type="EMBL" id="BAABKN010000032">
    <property type="protein sequence ID" value="GAA4755760.1"/>
    <property type="molecule type" value="Genomic_DNA"/>
</dbReference>
<evidence type="ECO:0000313" key="3">
    <source>
        <dbReference type="EMBL" id="GAA4755760.1"/>
    </source>
</evidence>
<evidence type="ECO:0000256" key="2">
    <source>
        <dbReference type="SAM" id="Phobius"/>
    </source>
</evidence>
<comment type="caution">
    <text evidence="3">The sequence shown here is derived from an EMBL/GenBank/DDBJ whole genome shotgun (WGS) entry which is preliminary data.</text>
</comment>
<keyword evidence="2" id="KW-1133">Transmembrane helix</keyword>
<dbReference type="Proteomes" id="UP001499882">
    <property type="component" value="Unassembled WGS sequence"/>
</dbReference>
<feature type="compositionally biased region" description="Polar residues" evidence="1">
    <location>
        <begin position="76"/>
        <end position="90"/>
    </location>
</feature>
<sequence length="253" mass="26289">MNEHEMTDLLERVGSCLDPDVAWLVAGGAARGRTRRRRAANAIVAGVAAVAVVGALGYASLPGDEAAENDDTTAASSPTLSTDLPTQTPRQFGPEPANMGRVLGDLLVGDVTQIRAWHERHGEPSGFQAGSVLLDGAKVTVRLERTQPRPPCGELPPGAQCEVVLGGILSWWTRGGPASGNGPTGAPHPRDDELVGARASTATNATPDGFVITATAWAAGEEDAEGVAGAAPVLTEKQLVELVRDPVWLEDQQ</sequence>
<evidence type="ECO:0000256" key="1">
    <source>
        <dbReference type="SAM" id="MobiDB-lite"/>
    </source>
</evidence>
<accession>A0ABP8ZFS7</accession>